<dbReference type="GO" id="GO:0016887">
    <property type="term" value="F:ATP hydrolysis activity"/>
    <property type="evidence" value="ECO:0007669"/>
    <property type="project" value="InterPro"/>
</dbReference>
<dbReference type="EMBL" id="JAJAQI010000036">
    <property type="protein sequence ID" value="MCB4824074.1"/>
    <property type="molecule type" value="Genomic_DNA"/>
</dbReference>
<keyword evidence="2" id="KW-0813">Transport</keyword>
<dbReference type="GO" id="GO:0005524">
    <property type="term" value="F:ATP binding"/>
    <property type="evidence" value="ECO:0007669"/>
    <property type="project" value="UniProtKB-KW"/>
</dbReference>
<sequence>MIRLLGVHKSYPTHVGPKEVLRGVDATFGRGERIGILGRNGAGKTTLLRLIAGVEHPNSGRIERRMSVSWPLGFAGAMHYSISGADNARFIARIYDKPIKETVEFVEHFADLGHYFRMPVRTYSSGMIVRLGFSLSLAVHFDCYLVDEAIAVGDSRFAERARAALADLNARSALLLVSHQPETVRAFCKTAAILQDGRLTRYDNLDEAIAAYRAA</sequence>
<accession>A0A9X1IG59</accession>
<dbReference type="RefSeq" id="WP_226611577.1">
    <property type="nucleotide sequence ID" value="NZ_JAJAQI010000036.1"/>
</dbReference>
<dbReference type="SUPFAM" id="SSF52540">
    <property type="entry name" value="P-loop containing nucleoside triphosphate hydrolases"/>
    <property type="match status" value="1"/>
</dbReference>
<evidence type="ECO:0000256" key="4">
    <source>
        <dbReference type="ARBA" id="ARBA00022840"/>
    </source>
</evidence>
<dbReference type="SMART" id="SM00382">
    <property type="entry name" value="AAA"/>
    <property type="match status" value="1"/>
</dbReference>
<proteinExistence type="inferred from homology"/>
<evidence type="ECO:0000256" key="1">
    <source>
        <dbReference type="ARBA" id="ARBA00005417"/>
    </source>
</evidence>
<keyword evidence="4 6" id="KW-0067">ATP-binding</keyword>
<dbReference type="Gene3D" id="3.40.50.300">
    <property type="entry name" value="P-loop containing nucleotide triphosphate hydrolases"/>
    <property type="match status" value="1"/>
</dbReference>
<evidence type="ECO:0000256" key="3">
    <source>
        <dbReference type="ARBA" id="ARBA00022741"/>
    </source>
</evidence>
<dbReference type="PROSITE" id="PS50893">
    <property type="entry name" value="ABC_TRANSPORTER_2"/>
    <property type="match status" value="1"/>
</dbReference>
<dbReference type="Pfam" id="PF00005">
    <property type="entry name" value="ABC_tran"/>
    <property type="match status" value="1"/>
</dbReference>
<dbReference type="Proteomes" id="UP001139311">
    <property type="component" value="Unassembled WGS sequence"/>
</dbReference>
<dbReference type="GO" id="GO:0016020">
    <property type="term" value="C:membrane"/>
    <property type="evidence" value="ECO:0007669"/>
    <property type="project" value="InterPro"/>
</dbReference>
<dbReference type="CDD" id="cd03220">
    <property type="entry name" value="ABC_KpsT_Wzt"/>
    <property type="match status" value="1"/>
</dbReference>
<evidence type="ECO:0000313" key="6">
    <source>
        <dbReference type="EMBL" id="MCB4824074.1"/>
    </source>
</evidence>
<dbReference type="InterPro" id="IPR027417">
    <property type="entry name" value="P-loop_NTPase"/>
</dbReference>
<dbReference type="InterPro" id="IPR017871">
    <property type="entry name" value="ABC_transporter-like_CS"/>
</dbReference>
<gene>
    <name evidence="6" type="ORF">LHA35_20300</name>
</gene>
<protein>
    <submittedName>
        <fullName evidence="6">ABC transporter ATP-binding protein</fullName>
    </submittedName>
</protein>
<organism evidence="6 7">
    <name type="scientific">Roseicella aerolata</name>
    <dbReference type="NCBI Taxonomy" id="2883479"/>
    <lineage>
        <taxon>Bacteria</taxon>
        <taxon>Pseudomonadati</taxon>
        <taxon>Pseudomonadota</taxon>
        <taxon>Alphaproteobacteria</taxon>
        <taxon>Acetobacterales</taxon>
        <taxon>Roseomonadaceae</taxon>
        <taxon>Roseicella</taxon>
    </lineage>
</organism>
<dbReference type="GO" id="GO:0140359">
    <property type="term" value="F:ABC-type transporter activity"/>
    <property type="evidence" value="ECO:0007669"/>
    <property type="project" value="InterPro"/>
</dbReference>
<name>A0A9X1IG59_9PROT</name>
<evidence type="ECO:0000256" key="2">
    <source>
        <dbReference type="ARBA" id="ARBA00022448"/>
    </source>
</evidence>
<dbReference type="InterPro" id="IPR050683">
    <property type="entry name" value="Bact_Polysacc_Export_ATP-bd"/>
</dbReference>
<dbReference type="InterPro" id="IPR003439">
    <property type="entry name" value="ABC_transporter-like_ATP-bd"/>
</dbReference>
<evidence type="ECO:0000259" key="5">
    <source>
        <dbReference type="PROSITE" id="PS50893"/>
    </source>
</evidence>
<feature type="domain" description="ABC transporter" evidence="5">
    <location>
        <begin position="2"/>
        <end position="214"/>
    </location>
</feature>
<dbReference type="InterPro" id="IPR003593">
    <property type="entry name" value="AAA+_ATPase"/>
</dbReference>
<keyword evidence="7" id="KW-1185">Reference proteome</keyword>
<dbReference type="AlphaFoldDB" id="A0A9X1IG59"/>
<reference evidence="6" key="1">
    <citation type="submission" date="2021-10" db="EMBL/GenBank/DDBJ databases">
        <title>Roseicella aerolatum sp. nov., isolated from aerosols of e-waste dismantling site.</title>
        <authorList>
            <person name="Qin T."/>
        </authorList>
    </citation>
    <scope>NUCLEOTIDE SEQUENCE</scope>
    <source>
        <strain evidence="6">GB24</strain>
    </source>
</reference>
<comment type="similarity">
    <text evidence="1">Belongs to the ABC transporter superfamily.</text>
</comment>
<comment type="caution">
    <text evidence="6">The sequence shown here is derived from an EMBL/GenBank/DDBJ whole genome shotgun (WGS) entry which is preliminary data.</text>
</comment>
<dbReference type="PROSITE" id="PS00211">
    <property type="entry name" value="ABC_TRANSPORTER_1"/>
    <property type="match status" value="1"/>
</dbReference>
<dbReference type="InterPro" id="IPR015860">
    <property type="entry name" value="ABC_transpr_TagH-like"/>
</dbReference>
<dbReference type="PANTHER" id="PTHR46743">
    <property type="entry name" value="TEICHOIC ACIDS EXPORT ATP-BINDING PROTEIN TAGH"/>
    <property type="match status" value="1"/>
</dbReference>
<evidence type="ECO:0000313" key="7">
    <source>
        <dbReference type="Proteomes" id="UP001139311"/>
    </source>
</evidence>
<dbReference type="PANTHER" id="PTHR46743:SF2">
    <property type="entry name" value="TEICHOIC ACIDS EXPORT ATP-BINDING PROTEIN TAGH"/>
    <property type="match status" value="1"/>
</dbReference>
<keyword evidence="3" id="KW-0547">Nucleotide-binding</keyword>